<dbReference type="CDD" id="cd06222">
    <property type="entry name" value="RNase_H_like"/>
    <property type="match status" value="1"/>
</dbReference>
<dbReference type="Pfam" id="PF13966">
    <property type="entry name" value="zf-RVT"/>
    <property type="match status" value="1"/>
</dbReference>
<dbReference type="GO" id="GO:0004523">
    <property type="term" value="F:RNA-DNA hybrid ribonuclease activity"/>
    <property type="evidence" value="ECO:0007669"/>
    <property type="project" value="InterPro"/>
</dbReference>
<protein>
    <submittedName>
        <fullName evidence="3">Retrotransposon protein</fullName>
    </submittedName>
</protein>
<organism evidence="3">
    <name type="scientific">Hypericum perforatum</name>
    <name type="common">St. John's wort</name>
    <dbReference type="NCBI Taxonomy" id="65561"/>
    <lineage>
        <taxon>Eukaryota</taxon>
        <taxon>Viridiplantae</taxon>
        <taxon>Streptophyta</taxon>
        <taxon>Embryophyta</taxon>
        <taxon>Tracheophyta</taxon>
        <taxon>Spermatophyta</taxon>
        <taxon>Magnoliopsida</taxon>
        <taxon>eudicotyledons</taxon>
        <taxon>Gunneridae</taxon>
        <taxon>Pentapetalae</taxon>
        <taxon>rosids</taxon>
        <taxon>fabids</taxon>
        <taxon>Malpighiales</taxon>
        <taxon>Hypericaceae</taxon>
        <taxon>Hypericeae</taxon>
        <taxon>Hypericum</taxon>
    </lineage>
</organism>
<dbReference type="AlphaFoldDB" id="D9ZHD0"/>
<dbReference type="Pfam" id="PF13456">
    <property type="entry name" value="RVT_3"/>
    <property type="match status" value="1"/>
</dbReference>
<evidence type="ECO:0000259" key="2">
    <source>
        <dbReference type="Pfam" id="PF13966"/>
    </source>
</evidence>
<reference evidence="3" key="1">
    <citation type="journal article" date="2010" name="Plant J.">
        <title>Identification and genetic analysis of the APOSPORY locus in Hypericum perforatum L.</title>
        <authorList>
            <person name="Schallau A."/>
            <person name="Arzenton F."/>
            <person name="Johnston A.J."/>
            <person name="Hahnel U."/>
            <person name="Koszegi D."/>
            <person name="Blattner F.R."/>
            <person name="Altschmied L."/>
            <person name="Haberer G."/>
            <person name="Barcaccia G."/>
            <person name="Baumlein H."/>
        </authorList>
    </citation>
    <scope>NUCLEOTIDE SEQUENCE</scope>
</reference>
<feature type="domain" description="RNase H type-1" evidence="1">
    <location>
        <begin position="447"/>
        <end position="567"/>
    </location>
</feature>
<dbReference type="InterPro" id="IPR036397">
    <property type="entry name" value="RNaseH_sf"/>
</dbReference>
<dbReference type="PANTHER" id="PTHR33116">
    <property type="entry name" value="REVERSE TRANSCRIPTASE ZINC-BINDING DOMAIN-CONTAINING PROTEIN-RELATED-RELATED"/>
    <property type="match status" value="1"/>
</dbReference>
<evidence type="ECO:0000313" key="3">
    <source>
        <dbReference type="EMBL" id="ADK92871.1"/>
    </source>
</evidence>
<name>D9ZHD0_HYPPE</name>
<dbReference type="GO" id="GO:0003676">
    <property type="term" value="F:nucleic acid binding"/>
    <property type="evidence" value="ECO:0007669"/>
    <property type="project" value="InterPro"/>
</dbReference>
<dbReference type="InterPro" id="IPR026960">
    <property type="entry name" value="RVT-Znf"/>
</dbReference>
<dbReference type="InterPro" id="IPR002156">
    <property type="entry name" value="RNaseH_domain"/>
</dbReference>
<feature type="domain" description="Reverse transcriptase zinc-binding" evidence="2">
    <location>
        <begin position="278"/>
        <end position="346"/>
    </location>
</feature>
<sequence length="593" mass="68283">MGCFELPEGTKRYYKFGSWKVRTLSRAGREIMIKSVLQSISTYIMGCFELPEGTCDRIEKMMCNFYWGGDRNGSKMHWRSWEKLCRSKRNGGLGFRRLKNFNRAMLAKQGWRLLTLPNSLAATILRAKYYPRKSPLEISSSPYSSYTWRSILKGSQLLQKGIEWRIGQGNTVRTWSDPWIPGSDTGLPKYHSPGSDLYTHVSDFIQNGGWNENLLRLCFEEEDVTRILQIRLSLRRPLDMVRWKFIKDGEYTVRSGYYIDFNCWWHENYATPLTHAGEERWKTCWGLRCPPRIKTLLWRLIDNNLSVRTNLTRRGIQVDEVCPCCAGPSETAAHLFFCCPYTLDIWKEVNVQIQVESSENILLAIDSLLNIRDPVEQSRRAATLWIIWRVRNSIVFRTGEEIVICKELEKGFRFWQDFMDTEGNPTVRGAPRTSKWNAPTAGFYKINVDAGLRAERGGQVGIVVRDDTGAFVMATTRSFPNLVHPTLLEGQAVYTGLEFANALGLERVELESDCLPVVMQLSKGYTDRSDLSNIIDDCKMLLSNFQQVRIAHVRREANQAAHEMAKMTIPPDRELLVFSWPPDCICSIIEKEA</sequence>
<accession>D9ZHD0</accession>
<dbReference type="PANTHER" id="PTHR33116:SF86">
    <property type="entry name" value="REVERSE TRANSCRIPTASE DOMAIN-CONTAINING PROTEIN"/>
    <property type="match status" value="1"/>
</dbReference>
<evidence type="ECO:0000259" key="1">
    <source>
        <dbReference type="Pfam" id="PF13456"/>
    </source>
</evidence>
<dbReference type="InterPro" id="IPR012337">
    <property type="entry name" value="RNaseH-like_sf"/>
</dbReference>
<dbReference type="InterPro" id="IPR044730">
    <property type="entry name" value="RNase_H-like_dom_plant"/>
</dbReference>
<gene>
    <name evidence="3" type="primary">RT3</name>
</gene>
<dbReference type="EMBL" id="HM061166">
    <property type="protein sequence ID" value="ADK92871.1"/>
    <property type="molecule type" value="Genomic_DNA"/>
</dbReference>
<proteinExistence type="predicted"/>
<dbReference type="Gene3D" id="3.30.420.10">
    <property type="entry name" value="Ribonuclease H-like superfamily/Ribonuclease H"/>
    <property type="match status" value="1"/>
</dbReference>
<dbReference type="SUPFAM" id="SSF53098">
    <property type="entry name" value="Ribonuclease H-like"/>
    <property type="match status" value="1"/>
</dbReference>